<dbReference type="Proteomes" id="UP001238540">
    <property type="component" value="Unassembled WGS sequence"/>
</dbReference>
<evidence type="ECO:0000313" key="1">
    <source>
        <dbReference type="EMBL" id="MDN3611344.1"/>
    </source>
</evidence>
<comment type="caution">
    <text evidence="1">The sequence shown here is derived from an EMBL/GenBank/DDBJ whole genome shotgun (WGS) entry which is preliminary data.</text>
</comment>
<keyword evidence="2" id="KW-1185">Reference proteome</keyword>
<dbReference type="Pfam" id="PF23793">
    <property type="entry name" value="LysC"/>
    <property type="match status" value="1"/>
</dbReference>
<dbReference type="RefSeq" id="WP_290312867.1">
    <property type="nucleotide sequence ID" value="NZ_JAUFQC010000027.1"/>
</dbReference>
<evidence type="ECO:0008006" key="3">
    <source>
        <dbReference type="Google" id="ProtNLM"/>
    </source>
</evidence>
<sequence length="66" mass="7462">MIVKTVVKTVTLPRHLARDCLAPAIPAIGSTNDPLAEYMVRMENALKDCNTDKKSIRQWLNRPPMQ</sequence>
<evidence type="ECO:0000313" key="2">
    <source>
        <dbReference type="Proteomes" id="UP001238540"/>
    </source>
</evidence>
<dbReference type="EMBL" id="JAUFQC010000027">
    <property type="protein sequence ID" value="MDN3611344.1"/>
    <property type="molecule type" value="Genomic_DNA"/>
</dbReference>
<protein>
    <recommendedName>
        <fullName evidence="3">Peptidase</fullName>
    </recommendedName>
</protein>
<name>A0ABT8BY88_9VIBR</name>
<proteinExistence type="predicted"/>
<accession>A0ABT8BY88</accession>
<gene>
    <name evidence="1" type="ORF">QWZ16_17220</name>
</gene>
<organism evidence="1 2">
    <name type="scientific">Vibrio ostreicida</name>
    <dbReference type="NCBI Taxonomy" id="526588"/>
    <lineage>
        <taxon>Bacteria</taxon>
        <taxon>Pseudomonadati</taxon>
        <taxon>Pseudomonadota</taxon>
        <taxon>Gammaproteobacteria</taxon>
        <taxon>Vibrionales</taxon>
        <taxon>Vibrionaceae</taxon>
        <taxon>Vibrio</taxon>
    </lineage>
</organism>
<dbReference type="InterPro" id="IPR058979">
    <property type="entry name" value="LysC-like"/>
</dbReference>
<reference evidence="2" key="1">
    <citation type="journal article" date="2019" name="Int. J. Syst. Evol. Microbiol.">
        <title>The Global Catalogue of Microorganisms (GCM) 10K type strain sequencing project: providing services to taxonomists for standard genome sequencing and annotation.</title>
        <authorList>
            <consortium name="The Broad Institute Genomics Platform"/>
            <consortium name="The Broad Institute Genome Sequencing Center for Infectious Disease"/>
            <person name="Wu L."/>
            <person name="Ma J."/>
        </authorList>
    </citation>
    <scope>NUCLEOTIDE SEQUENCE [LARGE SCALE GENOMIC DNA]</scope>
    <source>
        <strain evidence="2">CECT 7398</strain>
    </source>
</reference>